<comment type="subcellular location">
    <subcellularLocation>
        <location evidence="1">Cell inner membrane</location>
        <topology evidence="1">Single-pass membrane protein</topology>
    </subcellularLocation>
</comment>
<gene>
    <name evidence="12" type="ORF">SAMN02745674_02410</name>
</gene>
<dbReference type="NCBIfam" id="NF047827">
    <property type="entry name" value="T3SSXpsH"/>
    <property type="match status" value="1"/>
</dbReference>
<comment type="similarity">
    <text evidence="9">Belongs to the GSP H family.</text>
</comment>
<dbReference type="SUPFAM" id="SSF54523">
    <property type="entry name" value="Pili subunits"/>
    <property type="match status" value="1"/>
</dbReference>
<dbReference type="GO" id="GO:0015627">
    <property type="term" value="C:type II protein secretion system complex"/>
    <property type="evidence" value="ECO:0007669"/>
    <property type="project" value="InterPro"/>
</dbReference>
<dbReference type="InterPro" id="IPR045584">
    <property type="entry name" value="Pilin-like"/>
</dbReference>
<protein>
    <recommendedName>
        <fullName evidence="2">Type II secretion system protein H</fullName>
    </recommendedName>
    <alternativeName>
        <fullName evidence="10">General secretion pathway protein H</fullName>
    </alternativeName>
</protein>
<evidence type="ECO:0000256" key="7">
    <source>
        <dbReference type="ARBA" id="ARBA00022989"/>
    </source>
</evidence>
<dbReference type="Pfam" id="PF12019">
    <property type="entry name" value="GspH"/>
    <property type="match status" value="1"/>
</dbReference>
<evidence type="ECO:0000259" key="11">
    <source>
        <dbReference type="Pfam" id="PF12019"/>
    </source>
</evidence>
<evidence type="ECO:0000256" key="5">
    <source>
        <dbReference type="ARBA" id="ARBA00022519"/>
    </source>
</evidence>
<dbReference type="GO" id="GO:0005886">
    <property type="term" value="C:plasma membrane"/>
    <property type="evidence" value="ECO:0007669"/>
    <property type="project" value="UniProtKB-SubCell"/>
</dbReference>
<evidence type="ECO:0000256" key="2">
    <source>
        <dbReference type="ARBA" id="ARBA00021549"/>
    </source>
</evidence>
<keyword evidence="13" id="KW-1185">Reference proteome</keyword>
<keyword evidence="4" id="KW-0488">Methylation</keyword>
<proteinExistence type="inferred from homology"/>
<keyword evidence="5" id="KW-0997">Cell inner membrane</keyword>
<evidence type="ECO:0000256" key="3">
    <source>
        <dbReference type="ARBA" id="ARBA00022475"/>
    </source>
</evidence>
<evidence type="ECO:0000313" key="13">
    <source>
        <dbReference type="Proteomes" id="UP000190061"/>
    </source>
</evidence>
<sequence>MRGASRKMAGVSLLEMLLVVGLIAAASLLAAAAFTGGTKGMQLRSAAKEIAAELRYTRTRAISTGEPQRFVIDPQARTWTALGDHAGEIPGDLEVKFIGARQVQPSQGEGAVMFFADGASTGGRVQLSREGAAWNIDVAWLTGEVRLARADAAP</sequence>
<keyword evidence="7" id="KW-1133">Transmembrane helix</keyword>
<dbReference type="PROSITE" id="PS00409">
    <property type="entry name" value="PROKAR_NTER_METHYL"/>
    <property type="match status" value="1"/>
</dbReference>
<reference evidence="12 13" key="1">
    <citation type="submission" date="2017-02" db="EMBL/GenBank/DDBJ databases">
        <authorList>
            <person name="Peterson S.W."/>
        </authorList>
    </citation>
    <scope>NUCLEOTIDE SEQUENCE [LARGE SCALE GENOMIC DNA]</scope>
    <source>
        <strain evidence="12 13">DSM 21749</strain>
    </source>
</reference>
<dbReference type="STRING" id="1122188.SAMN02745674_02410"/>
<dbReference type="AlphaFoldDB" id="A0A1T4RW47"/>
<dbReference type="RefSeq" id="WP_234987868.1">
    <property type="nucleotide sequence ID" value="NZ_FUXP01000011.1"/>
</dbReference>
<evidence type="ECO:0000256" key="8">
    <source>
        <dbReference type="ARBA" id="ARBA00023136"/>
    </source>
</evidence>
<dbReference type="InterPro" id="IPR012902">
    <property type="entry name" value="N_methyl_site"/>
</dbReference>
<name>A0A1T4RW47_9GAMM</name>
<evidence type="ECO:0000313" key="12">
    <source>
        <dbReference type="EMBL" id="SKA20165.1"/>
    </source>
</evidence>
<evidence type="ECO:0000256" key="4">
    <source>
        <dbReference type="ARBA" id="ARBA00022481"/>
    </source>
</evidence>
<dbReference type="GO" id="GO:0015628">
    <property type="term" value="P:protein secretion by the type II secretion system"/>
    <property type="evidence" value="ECO:0007669"/>
    <property type="project" value="InterPro"/>
</dbReference>
<evidence type="ECO:0000256" key="10">
    <source>
        <dbReference type="ARBA" id="ARBA00030775"/>
    </source>
</evidence>
<dbReference type="InterPro" id="IPR022346">
    <property type="entry name" value="T2SS_GspH"/>
</dbReference>
<dbReference type="Proteomes" id="UP000190061">
    <property type="component" value="Unassembled WGS sequence"/>
</dbReference>
<evidence type="ECO:0000256" key="6">
    <source>
        <dbReference type="ARBA" id="ARBA00022692"/>
    </source>
</evidence>
<feature type="domain" description="General secretion pathway GspH" evidence="11">
    <location>
        <begin position="46"/>
        <end position="141"/>
    </location>
</feature>
<keyword evidence="8" id="KW-0472">Membrane</keyword>
<accession>A0A1T4RW47</accession>
<keyword evidence="6" id="KW-0812">Transmembrane</keyword>
<evidence type="ECO:0000256" key="9">
    <source>
        <dbReference type="ARBA" id="ARBA00025772"/>
    </source>
</evidence>
<evidence type="ECO:0000256" key="1">
    <source>
        <dbReference type="ARBA" id="ARBA00004377"/>
    </source>
</evidence>
<keyword evidence="3" id="KW-1003">Cell membrane</keyword>
<dbReference type="EMBL" id="FUXP01000011">
    <property type="protein sequence ID" value="SKA20165.1"/>
    <property type="molecule type" value="Genomic_DNA"/>
</dbReference>
<organism evidence="12 13">
    <name type="scientific">Lysobacter spongiicola DSM 21749</name>
    <dbReference type="NCBI Taxonomy" id="1122188"/>
    <lineage>
        <taxon>Bacteria</taxon>
        <taxon>Pseudomonadati</taxon>
        <taxon>Pseudomonadota</taxon>
        <taxon>Gammaproteobacteria</taxon>
        <taxon>Lysobacterales</taxon>
        <taxon>Lysobacteraceae</taxon>
        <taxon>Novilysobacter</taxon>
    </lineage>
</organism>